<dbReference type="Pfam" id="PF05553">
    <property type="entry name" value="DUF761"/>
    <property type="match status" value="1"/>
</dbReference>
<proteinExistence type="predicted"/>
<feature type="compositionally biased region" description="Acidic residues" evidence="1">
    <location>
        <begin position="119"/>
        <end position="139"/>
    </location>
</feature>
<dbReference type="PANTHER" id="PTHR33098:SF119">
    <property type="entry name" value="OS06G0566500 PROTEIN"/>
    <property type="match status" value="1"/>
</dbReference>
<protein>
    <recommendedName>
        <fullName evidence="3">DUF4408 domain-containing protein</fullName>
    </recommendedName>
</protein>
<feature type="transmembrane region" description="Helical" evidence="2">
    <location>
        <begin position="12"/>
        <end position="35"/>
    </location>
</feature>
<keyword evidence="2" id="KW-0472">Membrane</keyword>
<gene>
    <name evidence="4" type="ORF">URODEC1_LOCUS93222</name>
</gene>
<sequence length="284" mass="30260">MLEEAFPALWSAVHGFFTPAVLFVVLNIVIGTIAVTSKVTASPAAGEGESAAAAGAGAGAGGGEEQQQQYRRLSRVPSMAFERLRSFNLNRFAAPEPEPAVSGEVDLGYERPPAPAAEKEEEEEPVVVGEPEPEPEMEPEPVSAHAHAHAHVERSLSEAAAEPELPRLPARLHKSASDRSAFAHFEAEEVEEAVEARRPATTREGARGGRRRGLPVAEPDSSDSEPEEEDAEDAAGHGGGGGEVDALADAFINKFRNELKLQRLESFIRHRETVRRGQASAAGV</sequence>
<feature type="compositionally biased region" description="Low complexity" evidence="1">
    <location>
        <begin position="157"/>
        <end position="169"/>
    </location>
</feature>
<evidence type="ECO:0000256" key="1">
    <source>
        <dbReference type="SAM" id="MobiDB-lite"/>
    </source>
</evidence>
<dbReference type="InterPro" id="IPR025520">
    <property type="entry name" value="DUF4408"/>
</dbReference>
<dbReference type="EMBL" id="OZ075146">
    <property type="protein sequence ID" value="CAL5053395.1"/>
    <property type="molecule type" value="Genomic_DNA"/>
</dbReference>
<evidence type="ECO:0000259" key="3">
    <source>
        <dbReference type="Pfam" id="PF14364"/>
    </source>
</evidence>
<feature type="domain" description="DUF4408" evidence="3">
    <location>
        <begin position="7"/>
        <end position="38"/>
    </location>
</feature>
<dbReference type="AlphaFoldDB" id="A0ABC9EB46"/>
<evidence type="ECO:0000256" key="2">
    <source>
        <dbReference type="SAM" id="Phobius"/>
    </source>
</evidence>
<dbReference type="Proteomes" id="UP001497457">
    <property type="component" value="Chromosome 36b"/>
</dbReference>
<dbReference type="Pfam" id="PF14364">
    <property type="entry name" value="DUF4408"/>
    <property type="match status" value="1"/>
</dbReference>
<keyword evidence="2" id="KW-0812">Transmembrane</keyword>
<feature type="region of interest" description="Disordered" evidence="1">
    <location>
        <begin position="95"/>
        <end position="245"/>
    </location>
</feature>
<dbReference type="PANTHER" id="PTHR33098">
    <property type="entry name" value="COTTON FIBER (DUF761)"/>
    <property type="match status" value="1"/>
</dbReference>
<organism evidence="4 5">
    <name type="scientific">Urochloa decumbens</name>
    <dbReference type="NCBI Taxonomy" id="240449"/>
    <lineage>
        <taxon>Eukaryota</taxon>
        <taxon>Viridiplantae</taxon>
        <taxon>Streptophyta</taxon>
        <taxon>Embryophyta</taxon>
        <taxon>Tracheophyta</taxon>
        <taxon>Spermatophyta</taxon>
        <taxon>Magnoliopsida</taxon>
        <taxon>Liliopsida</taxon>
        <taxon>Poales</taxon>
        <taxon>Poaceae</taxon>
        <taxon>PACMAD clade</taxon>
        <taxon>Panicoideae</taxon>
        <taxon>Panicodae</taxon>
        <taxon>Paniceae</taxon>
        <taxon>Melinidinae</taxon>
        <taxon>Urochloa</taxon>
    </lineage>
</organism>
<keyword evidence="2" id="KW-1133">Transmembrane helix</keyword>
<dbReference type="InterPro" id="IPR008480">
    <property type="entry name" value="DUF761_pln"/>
</dbReference>
<evidence type="ECO:0000313" key="4">
    <source>
        <dbReference type="EMBL" id="CAL5053395.1"/>
    </source>
</evidence>
<accession>A0ABC9EB46</accession>
<reference evidence="4 5" key="2">
    <citation type="submission" date="2024-10" db="EMBL/GenBank/DDBJ databases">
        <authorList>
            <person name="Ryan C."/>
        </authorList>
    </citation>
    <scope>NUCLEOTIDE SEQUENCE [LARGE SCALE GENOMIC DNA]</scope>
</reference>
<evidence type="ECO:0000313" key="5">
    <source>
        <dbReference type="Proteomes" id="UP001497457"/>
    </source>
</evidence>
<feature type="compositionally biased region" description="Acidic residues" evidence="1">
    <location>
        <begin position="220"/>
        <end position="233"/>
    </location>
</feature>
<reference evidence="5" key="1">
    <citation type="submission" date="2024-06" db="EMBL/GenBank/DDBJ databases">
        <authorList>
            <person name="Ryan C."/>
        </authorList>
    </citation>
    <scope>NUCLEOTIDE SEQUENCE [LARGE SCALE GENOMIC DNA]</scope>
</reference>
<keyword evidence="5" id="KW-1185">Reference proteome</keyword>
<name>A0ABC9EB46_9POAL</name>